<gene>
    <name evidence="2" type="ORF">GCM10009801_61530</name>
</gene>
<evidence type="ECO:0000256" key="1">
    <source>
        <dbReference type="SAM" id="MobiDB-lite"/>
    </source>
</evidence>
<dbReference type="EMBL" id="BAAAPE010000015">
    <property type="protein sequence ID" value="GAA2093921.1"/>
    <property type="molecule type" value="Genomic_DNA"/>
</dbReference>
<comment type="caution">
    <text evidence="2">The sequence shown here is derived from an EMBL/GenBank/DDBJ whole genome shotgun (WGS) entry which is preliminary data.</text>
</comment>
<keyword evidence="3" id="KW-1185">Reference proteome</keyword>
<dbReference type="RefSeq" id="WP_344532783.1">
    <property type="nucleotide sequence ID" value="NZ_BAAAPE010000015.1"/>
</dbReference>
<proteinExistence type="predicted"/>
<dbReference type="Proteomes" id="UP001500016">
    <property type="component" value="Unassembled WGS sequence"/>
</dbReference>
<reference evidence="2 3" key="1">
    <citation type="journal article" date="2019" name="Int. J. Syst. Evol. Microbiol.">
        <title>The Global Catalogue of Microorganisms (GCM) 10K type strain sequencing project: providing services to taxonomists for standard genome sequencing and annotation.</title>
        <authorList>
            <consortium name="The Broad Institute Genomics Platform"/>
            <consortium name="The Broad Institute Genome Sequencing Center for Infectious Disease"/>
            <person name="Wu L."/>
            <person name="Ma J."/>
        </authorList>
    </citation>
    <scope>NUCLEOTIDE SEQUENCE [LARGE SCALE GENOMIC DNA]</scope>
    <source>
        <strain evidence="2 3">JCM 15478</strain>
    </source>
</reference>
<feature type="compositionally biased region" description="Basic and acidic residues" evidence="1">
    <location>
        <begin position="15"/>
        <end position="29"/>
    </location>
</feature>
<evidence type="ECO:0000313" key="3">
    <source>
        <dbReference type="Proteomes" id="UP001500016"/>
    </source>
</evidence>
<protein>
    <submittedName>
        <fullName evidence="2">Uncharacterized protein</fullName>
    </submittedName>
</protein>
<organism evidence="2 3">
    <name type="scientific">Streptomyces albiaxialis</name>
    <dbReference type="NCBI Taxonomy" id="329523"/>
    <lineage>
        <taxon>Bacteria</taxon>
        <taxon>Bacillati</taxon>
        <taxon>Actinomycetota</taxon>
        <taxon>Actinomycetes</taxon>
        <taxon>Kitasatosporales</taxon>
        <taxon>Streptomycetaceae</taxon>
        <taxon>Streptomyces</taxon>
    </lineage>
</organism>
<evidence type="ECO:0000313" key="2">
    <source>
        <dbReference type="EMBL" id="GAA2093921.1"/>
    </source>
</evidence>
<name>A0ABN2WLK5_9ACTN</name>
<accession>A0ABN2WLK5</accession>
<sequence length="89" mass="9690">MAEMEAPRRYEVRLYPRLADEDGHPDPGEPVRSGTVEATGRTGESGYPRYEGDGFVADIDPSTGTVEAVTVDGEELDYGWTVGATVEPW</sequence>
<feature type="region of interest" description="Disordered" evidence="1">
    <location>
        <begin position="15"/>
        <end position="61"/>
    </location>
</feature>